<gene>
    <name evidence="1" type="ORF">JTE90_022734</name>
</gene>
<protein>
    <submittedName>
        <fullName evidence="1">Uncharacterized protein</fullName>
    </submittedName>
</protein>
<proteinExistence type="predicted"/>
<name>A0AAV6URB5_9ARAC</name>
<reference evidence="1 2" key="1">
    <citation type="journal article" date="2022" name="Nat. Ecol. Evol.">
        <title>A masculinizing supergene underlies an exaggerated male reproductive morph in a spider.</title>
        <authorList>
            <person name="Hendrickx F."/>
            <person name="De Corte Z."/>
            <person name="Sonet G."/>
            <person name="Van Belleghem S.M."/>
            <person name="Kostlbacher S."/>
            <person name="Vangestel C."/>
        </authorList>
    </citation>
    <scope>NUCLEOTIDE SEQUENCE [LARGE SCALE GENOMIC DNA]</scope>
    <source>
        <strain evidence="1">W744_W776</strain>
    </source>
</reference>
<accession>A0AAV6URB5</accession>
<evidence type="ECO:0000313" key="2">
    <source>
        <dbReference type="Proteomes" id="UP000827092"/>
    </source>
</evidence>
<evidence type="ECO:0000313" key="1">
    <source>
        <dbReference type="EMBL" id="KAG8186146.1"/>
    </source>
</evidence>
<keyword evidence="2" id="KW-1185">Reference proteome</keyword>
<sequence>MSQKQCPPLYSYIHLARRAVTPRSGKDVLLPPPSNSRVDFSVMAGFDTEEFFFPPTAVIEQGLVCHC</sequence>
<dbReference type="AlphaFoldDB" id="A0AAV6URB5"/>
<dbReference type="EMBL" id="JAFNEN010000311">
    <property type="protein sequence ID" value="KAG8186146.1"/>
    <property type="molecule type" value="Genomic_DNA"/>
</dbReference>
<comment type="caution">
    <text evidence="1">The sequence shown here is derived from an EMBL/GenBank/DDBJ whole genome shotgun (WGS) entry which is preliminary data.</text>
</comment>
<dbReference type="Proteomes" id="UP000827092">
    <property type="component" value="Unassembled WGS sequence"/>
</dbReference>
<organism evidence="1 2">
    <name type="scientific">Oedothorax gibbosus</name>
    <dbReference type="NCBI Taxonomy" id="931172"/>
    <lineage>
        <taxon>Eukaryota</taxon>
        <taxon>Metazoa</taxon>
        <taxon>Ecdysozoa</taxon>
        <taxon>Arthropoda</taxon>
        <taxon>Chelicerata</taxon>
        <taxon>Arachnida</taxon>
        <taxon>Araneae</taxon>
        <taxon>Araneomorphae</taxon>
        <taxon>Entelegynae</taxon>
        <taxon>Araneoidea</taxon>
        <taxon>Linyphiidae</taxon>
        <taxon>Erigoninae</taxon>
        <taxon>Oedothorax</taxon>
    </lineage>
</organism>